<organism evidence="3 4">
    <name type="scientific">Stylosanthes scabra</name>
    <dbReference type="NCBI Taxonomy" id="79078"/>
    <lineage>
        <taxon>Eukaryota</taxon>
        <taxon>Viridiplantae</taxon>
        <taxon>Streptophyta</taxon>
        <taxon>Embryophyta</taxon>
        <taxon>Tracheophyta</taxon>
        <taxon>Spermatophyta</taxon>
        <taxon>Magnoliopsida</taxon>
        <taxon>eudicotyledons</taxon>
        <taxon>Gunneridae</taxon>
        <taxon>Pentapetalae</taxon>
        <taxon>rosids</taxon>
        <taxon>fabids</taxon>
        <taxon>Fabales</taxon>
        <taxon>Fabaceae</taxon>
        <taxon>Papilionoideae</taxon>
        <taxon>50 kb inversion clade</taxon>
        <taxon>dalbergioids sensu lato</taxon>
        <taxon>Dalbergieae</taxon>
        <taxon>Pterocarpus clade</taxon>
        <taxon>Stylosanthes</taxon>
    </lineage>
</organism>
<feature type="domain" description="Putative plant transposon protein" evidence="2">
    <location>
        <begin position="55"/>
        <end position="249"/>
    </location>
</feature>
<evidence type="ECO:0000313" key="4">
    <source>
        <dbReference type="Proteomes" id="UP001341840"/>
    </source>
</evidence>
<dbReference type="EMBL" id="JASCZI010153248">
    <property type="protein sequence ID" value="MED6177202.1"/>
    <property type="molecule type" value="Genomic_DNA"/>
</dbReference>
<dbReference type="Proteomes" id="UP001341840">
    <property type="component" value="Unassembled WGS sequence"/>
</dbReference>
<dbReference type="Pfam" id="PF20167">
    <property type="entry name" value="Transposase_32"/>
    <property type="match status" value="1"/>
</dbReference>
<sequence length="513" mass="60411">MASSSTYHYDQHLFRAPHHQEIYQKYIHKKGVTPEKSFELQEGQYLEVGEQIRLRGWRRLSKPRTKISKDLVLEFYTNAVRTKEELASGEDYPYTSFVRGTEVDFSTAKIREVLRIRHMTLGAETDFKTRQYEDQRLDEVIRDICMPGAQWKMSSSQPPHPIQLRRQDLTPVARGWAEFIIHSMIPIGNKSEITVARAVLIHSIIKGHDVRVEELIADNIAVLAEGVQGRSKLCFPSIIYILCKEAGVPMGEFRNSDQIQIARPITEKVMTTTRGRIINQPQNQPMEEDKEAYDAENLYTNHEQNQEMYYEAEMHYEAAGAEEDNYPHQEQPNFEAYESNFQQYKEDQQEGFQFLNEELASMKIRQEQFFENMKKAQSQYLDELKALRTTQDEMVNQQNNFYRQIKREQEKTIKEIEEVKKFQVNQTLMGARRTPEEKLEERMHETRNEIIEMRKQIREWARNAPSREGYRCWAHQQVNPNLVEIPPHKIPDFLHSNVANKKDPYFGALKSDL</sequence>
<feature type="coiled-coil region" evidence="1">
    <location>
        <begin position="406"/>
        <end position="463"/>
    </location>
</feature>
<accession>A0ABU6VU93</accession>
<name>A0ABU6VU93_9FABA</name>
<protein>
    <recommendedName>
        <fullName evidence="2">Putative plant transposon protein domain-containing protein</fullName>
    </recommendedName>
</protein>
<gene>
    <name evidence="3" type="ORF">PIB30_095773</name>
</gene>
<comment type="caution">
    <text evidence="3">The sequence shown here is derived from an EMBL/GenBank/DDBJ whole genome shotgun (WGS) entry which is preliminary data.</text>
</comment>
<keyword evidence="1" id="KW-0175">Coiled coil</keyword>
<keyword evidence="4" id="KW-1185">Reference proteome</keyword>
<evidence type="ECO:0000259" key="2">
    <source>
        <dbReference type="Pfam" id="PF20167"/>
    </source>
</evidence>
<evidence type="ECO:0000313" key="3">
    <source>
        <dbReference type="EMBL" id="MED6177202.1"/>
    </source>
</evidence>
<dbReference type="InterPro" id="IPR046796">
    <property type="entry name" value="Transposase_32_dom"/>
</dbReference>
<reference evidence="3 4" key="1">
    <citation type="journal article" date="2023" name="Plants (Basel)">
        <title>Bridging the Gap: Combining Genomics and Transcriptomics Approaches to Understand Stylosanthes scabra, an Orphan Legume from the Brazilian Caatinga.</title>
        <authorList>
            <person name="Ferreira-Neto J.R.C."/>
            <person name="da Silva M.D."/>
            <person name="Binneck E."/>
            <person name="de Melo N.F."/>
            <person name="da Silva R.H."/>
            <person name="de Melo A.L.T.M."/>
            <person name="Pandolfi V."/>
            <person name="Bustamante F.O."/>
            <person name="Brasileiro-Vidal A.C."/>
            <person name="Benko-Iseppon A.M."/>
        </authorList>
    </citation>
    <scope>NUCLEOTIDE SEQUENCE [LARGE SCALE GENOMIC DNA]</scope>
    <source>
        <tissue evidence="3">Leaves</tissue>
    </source>
</reference>
<evidence type="ECO:0000256" key="1">
    <source>
        <dbReference type="SAM" id="Coils"/>
    </source>
</evidence>
<proteinExistence type="predicted"/>